<dbReference type="NCBIfam" id="TIGR01068">
    <property type="entry name" value="thioredoxin"/>
    <property type="match status" value="1"/>
</dbReference>
<dbReference type="InterPro" id="IPR017937">
    <property type="entry name" value="Thioredoxin_CS"/>
</dbReference>
<evidence type="ECO:0000256" key="5">
    <source>
        <dbReference type="ARBA" id="ARBA00023284"/>
    </source>
</evidence>
<dbReference type="GO" id="GO:0005829">
    <property type="term" value="C:cytosol"/>
    <property type="evidence" value="ECO:0007669"/>
    <property type="project" value="TreeGrafter"/>
</dbReference>
<dbReference type="CDD" id="cd02956">
    <property type="entry name" value="ybbN"/>
    <property type="match status" value="1"/>
</dbReference>
<evidence type="ECO:0000256" key="4">
    <source>
        <dbReference type="ARBA" id="ARBA00023157"/>
    </source>
</evidence>
<name>A0A2N3PT72_9PROT</name>
<evidence type="ECO:0000313" key="9">
    <source>
        <dbReference type="Proteomes" id="UP000233293"/>
    </source>
</evidence>
<dbReference type="InterPro" id="IPR011990">
    <property type="entry name" value="TPR-like_helical_dom_sf"/>
</dbReference>
<dbReference type="Pfam" id="PF00085">
    <property type="entry name" value="Thioredoxin"/>
    <property type="match status" value="1"/>
</dbReference>
<dbReference type="Pfam" id="PF14561">
    <property type="entry name" value="TPR_20"/>
    <property type="match status" value="1"/>
</dbReference>
<dbReference type="PANTHER" id="PTHR45663:SF11">
    <property type="entry name" value="GEO12009P1"/>
    <property type="match status" value="1"/>
</dbReference>
<proteinExistence type="inferred from homology"/>
<comment type="caution">
    <text evidence="8">The sequence shown here is derived from an EMBL/GenBank/DDBJ whole genome shotgun (WGS) entry which is preliminary data.</text>
</comment>
<dbReference type="PROSITE" id="PS51352">
    <property type="entry name" value="THIOREDOXIN_2"/>
    <property type="match status" value="1"/>
</dbReference>
<keyword evidence="2" id="KW-0813">Transport</keyword>
<dbReference type="PRINTS" id="PR00421">
    <property type="entry name" value="THIOREDOXIN"/>
</dbReference>
<dbReference type="PANTHER" id="PTHR45663">
    <property type="entry name" value="GEO12009P1"/>
    <property type="match status" value="1"/>
</dbReference>
<keyword evidence="5" id="KW-0676">Redox-active center</keyword>
<dbReference type="GO" id="GO:0006950">
    <property type="term" value="P:response to stress"/>
    <property type="evidence" value="ECO:0007669"/>
    <property type="project" value="UniProtKB-ARBA"/>
</dbReference>
<protein>
    <recommendedName>
        <fullName evidence="6">Thioredoxin</fullName>
    </recommendedName>
</protein>
<dbReference type="OrthoDB" id="9790390at2"/>
<dbReference type="GO" id="GO:0045454">
    <property type="term" value="P:cell redox homeostasis"/>
    <property type="evidence" value="ECO:0007669"/>
    <property type="project" value="TreeGrafter"/>
</dbReference>
<evidence type="ECO:0000313" key="8">
    <source>
        <dbReference type="EMBL" id="PKU23608.1"/>
    </source>
</evidence>
<evidence type="ECO:0000256" key="2">
    <source>
        <dbReference type="ARBA" id="ARBA00022448"/>
    </source>
</evidence>
<evidence type="ECO:0000256" key="1">
    <source>
        <dbReference type="ARBA" id="ARBA00008987"/>
    </source>
</evidence>
<dbReference type="EMBL" id="PIUM01000019">
    <property type="protein sequence ID" value="PKU23608.1"/>
    <property type="molecule type" value="Genomic_DNA"/>
</dbReference>
<dbReference type="InterPro" id="IPR036249">
    <property type="entry name" value="Thioredoxin-like_sf"/>
</dbReference>
<keyword evidence="9" id="KW-1185">Reference proteome</keyword>
<dbReference type="Proteomes" id="UP000233293">
    <property type="component" value="Unassembled WGS sequence"/>
</dbReference>
<evidence type="ECO:0000256" key="3">
    <source>
        <dbReference type="ARBA" id="ARBA00022982"/>
    </source>
</evidence>
<dbReference type="Pfam" id="PF14559">
    <property type="entry name" value="TPR_19"/>
    <property type="match status" value="1"/>
</dbReference>
<dbReference type="PROSITE" id="PS00194">
    <property type="entry name" value="THIOREDOXIN_1"/>
    <property type="match status" value="1"/>
</dbReference>
<evidence type="ECO:0000259" key="7">
    <source>
        <dbReference type="PROSITE" id="PS51352"/>
    </source>
</evidence>
<comment type="similarity">
    <text evidence="1">Belongs to the thioredoxin family.</text>
</comment>
<feature type="domain" description="Thioredoxin" evidence="7">
    <location>
        <begin position="4"/>
        <end position="126"/>
    </location>
</feature>
<keyword evidence="4" id="KW-1015">Disulfide bond</keyword>
<reference evidence="9" key="1">
    <citation type="submission" date="2017-12" db="EMBL/GenBank/DDBJ databases">
        <title>Draft genome sequence of Telmatospirillum siberiense 26-4b1T, an acidotolerant peatland alphaproteobacterium potentially involved in sulfur cycling.</title>
        <authorList>
            <person name="Hausmann B."/>
            <person name="Pjevac P."/>
            <person name="Schreck K."/>
            <person name="Herbold C.W."/>
            <person name="Daims H."/>
            <person name="Wagner M."/>
            <person name="Pester M."/>
            <person name="Loy A."/>
        </authorList>
    </citation>
    <scope>NUCLEOTIDE SEQUENCE [LARGE SCALE GENOMIC DNA]</scope>
    <source>
        <strain evidence="9">26-4b1</strain>
    </source>
</reference>
<dbReference type="Gene3D" id="1.25.40.10">
    <property type="entry name" value="Tetratricopeptide repeat domain"/>
    <property type="match status" value="2"/>
</dbReference>
<dbReference type="InterPro" id="IPR013766">
    <property type="entry name" value="Thioredoxin_domain"/>
</dbReference>
<gene>
    <name evidence="8" type="primary">trxA</name>
    <name evidence="8" type="ORF">CWS72_16090</name>
</gene>
<dbReference type="Gene3D" id="3.40.30.10">
    <property type="entry name" value="Glutaredoxin"/>
    <property type="match status" value="1"/>
</dbReference>
<dbReference type="SUPFAM" id="SSF52833">
    <property type="entry name" value="Thioredoxin-like"/>
    <property type="match status" value="1"/>
</dbReference>
<keyword evidence="3" id="KW-0249">Electron transport</keyword>
<dbReference type="FunFam" id="3.40.30.10:FF:000001">
    <property type="entry name" value="Thioredoxin"/>
    <property type="match status" value="1"/>
</dbReference>
<organism evidence="8 9">
    <name type="scientific">Telmatospirillum siberiense</name>
    <dbReference type="NCBI Taxonomy" id="382514"/>
    <lineage>
        <taxon>Bacteria</taxon>
        <taxon>Pseudomonadati</taxon>
        <taxon>Pseudomonadota</taxon>
        <taxon>Alphaproteobacteria</taxon>
        <taxon>Rhodospirillales</taxon>
        <taxon>Rhodospirillaceae</taxon>
        <taxon>Telmatospirillum</taxon>
    </lineage>
</organism>
<dbReference type="AlphaFoldDB" id="A0A2N3PT72"/>
<accession>A0A2N3PT72</accession>
<evidence type="ECO:0000256" key="6">
    <source>
        <dbReference type="NCBIfam" id="TIGR01068"/>
    </source>
</evidence>
<dbReference type="SUPFAM" id="SSF48452">
    <property type="entry name" value="TPR-like"/>
    <property type="match status" value="1"/>
</dbReference>
<dbReference type="InterPro" id="IPR005746">
    <property type="entry name" value="Thioredoxin"/>
</dbReference>
<dbReference type="GO" id="GO:0015035">
    <property type="term" value="F:protein-disulfide reductase activity"/>
    <property type="evidence" value="ECO:0007669"/>
    <property type="project" value="UniProtKB-UniRule"/>
</dbReference>
<sequence>MEILFNGSAKAGQAAGGNFVKDGDTATFVQDVIEPSMKTPVIVDFWAPWCGPCKTLGPLLEKLVNAAGGAVRLVKINVDKNQELAAQMRIQSIPAVYAFKDGQPVDGFVGAVPESQVKALIERMAAGSTAGAGPTTEEILAEAKAILAEGDPAGAMAVFQEVLAQDPTNAPAYAGCLRCLIQAGQIEEAKRRLEKLPEALAGHAEIAAVRTAIELAEQATQAGPAADLRRTLASDADNHQARFDLAMAHYAAGEREAAVDELLELFRRNRAWNEEAARKQLVKLFEAFGRSDPLTQSAQRRLSSLMFS</sequence>